<gene>
    <name evidence="3" type="ORF">Pla52n_14790</name>
</gene>
<protein>
    <submittedName>
        <fullName evidence="3">Uncharacterized protein</fullName>
    </submittedName>
</protein>
<evidence type="ECO:0000313" key="4">
    <source>
        <dbReference type="Proteomes" id="UP000320176"/>
    </source>
</evidence>
<feature type="coiled-coil region" evidence="1">
    <location>
        <begin position="30"/>
        <end position="81"/>
    </location>
</feature>
<dbReference type="RefSeq" id="WP_146518960.1">
    <property type="nucleotide sequence ID" value="NZ_CP151726.1"/>
</dbReference>
<keyword evidence="1" id="KW-0175">Coiled coil</keyword>
<feature type="region of interest" description="Disordered" evidence="2">
    <location>
        <begin position="94"/>
        <end position="188"/>
    </location>
</feature>
<feature type="compositionally biased region" description="Polar residues" evidence="2">
    <location>
        <begin position="143"/>
        <end position="158"/>
    </location>
</feature>
<organism evidence="3 4">
    <name type="scientific">Stieleria varia</name>
    <dbReference type="NCBI Taxonomy" id="2528005"/>
    <lineage>
        <taxon>Bacteria</taxon>
        <taxon>Pseudomonadati</taxon>
        <taxon>Planctomycetota</taxon>
        <taxon>Planctomycetia</taxon>
        <taxon>Pirellulales</taxon>
        <taxon>Pirellulaceae</taxon>
        <taxon>Stieleria</taxon>
    </lineage>
</organism>
<dbReference type="OrthoDB" id="271643at2"/>
<reference evidence="3 4" key="1">
    <citation type="submission" date="2019-02" db="EMBL/GenBank/DDBJ databases">
        <title>Deep-cultivation of Planctomycetes and their phenomic and genomic characterization uncovers novel biology.</title>
        <authorList>
            <person name="Wiegand S."/>
            <person name="Jogler M."/>
            <person name="Boedeker C."/>
            <person name="Pinto D."/>
            <person name="Vollmers J."/>
            <person name="Rivas-Marin E."/>
            <person name="Kohn T."/>
            <person name="Peeters S.H."/>
            <person name="Heuer A."/>
            <person name="Rast P."/>
            <person name="Oberbeckmann S."/>
            <person name="Bunk B."/>
            <person name="Jeske O."/>
            <person name="Meyerdierks A."/>
            <person name="Storesund J.E."/>
            <person name="Kallscheuer N."/>
            <person name="Luecker S."/>
            <person name="Lage O.M."/>
            <person name="Pohl T."/>
            <person name="Merkel B.J."/>
            <person name="Hornburger P."/>
            <person name="Mueller R.-W."/>
            <person name="Bruemmer F."/>
            <person name="Labrenz M."/>
            <person name="Spormann A.M."/>
            <person name="Op Den Camp H."/>
            <person name="Overmann J."/>
            <person name="Amann R."/>
            <person name="Jetten M.S.M."/>
            <person name="Mascher T."/>
            <person name="Medema M.H."/>
            <person name="Devos D.P."/>
            <person name="Kaster A.-K."/>
            <person name="Ovreas L."/>
            <person name="Rohde M."/>
            <person name="Galperin M.Y."/>
            <person name="Jogler C."/>
        </authorList>
    </citation>
    <scope>NUCLEOTIDE SEQUENCE [LARGE SCALE GENOMIC DNA]</scope>
    <source>
        <strain evidence="3 4">Pla52n</strain>
    </source>
</reference>
<evidence type="ECO:0000313" key="3">
    <source>
        <dbReference type="EMBL" id="TWU05764.1"/>
    </source>
</evidence>
<feature type="compositionally biased region" description="Basic and acidic residues" evidence="2">
    <location>
        <begin position="178"/>
        <end position="188"/>
    </location>
</feature>
<dbReference type="AlphaFoldDB" id="A0A5C6B5J8"/>
<name>A0A5C6B5J8_9BACT</name>
<evidence type="ECO:0000256" key="1">
    <source>
        <dbReference type="SAM" id="Coils"/>
    </source>
</evidence>
<keyword evidence="4" id="KW-1185">Reference proteome</keyword>
<dbReference type="Proteomes" id="UP000320176">
    <property type="component" value="Unassembled WGS sequence"/>
</dbReference>
<accession>A0A5C6B5J8</accession>
<dbReference type="EMBL" id="SJPN01000002">
    <property type="protein sequence ID" value="TWU05764.1"/>
    <property type="molecule type" value="Genomic_DNA"/>
</dbReference>
<proteinExistence type="predicted"/>
<comment type="caution">
    <text evidence="3">The sequence shown here is derived from an EMBL/GenBank/DDBJ whole genome shotgun (WGS) entry which is preliminary data.</text>
</comment>
<sequence length="188" mass="20333">MNHRIPIQRIAAMCYLCIVFVFGPGCTKPKQTASTRSAQARQDLADAERAEELKFQDEEGNTDWRARLEAAKEALEEAQSEKRWGNKTAALEKALDAARLMPPPGKDFELPQLSSSGQGDGESGDGESDGSQAAAEAGDSDAETNQGLSNEEVQQLRDSLSELLESLDGRVGATKADLSLDHDIIEIE</sequence>
<evidence type="ECO:0000256" key="2">
    <source>
        <dbReference type="SAM" id="MobiDB-lite"/>
    </source>
</evidence>